<feature type="site" description="Important for substrate specificity; cannot use PPi as phosphoryl donor" evidence="12">
    <location>
        <position position="179"/>
    </location>
</feature>
<comment type="cofactor">
    <cofactor evidence="1 12">
        <name>Mg(2+)</name>
        <dbReference type="ChEBI" id="CHEBI:18420"/>
    </cofactor>
</comment>
<comment type="subcellular location">
    <subcellularLocation>
        <location evidence="12">Cytoplasm</location>
    </subcellularLocation>
</comment>
<evidence type="ECO:0000313" key="14">
    <source>
        <dbReference type="EMBL" id="QEN07412.1"/>
    </source>
</evidence>
<evidence type="ECO:0000256" key="12">
    <source>
        <dbReference type="HAMAP-Rule" id="MF_01981"/>
    </source>
</evidence>
<evidence type="ECO:0000256" key="5">
    <source>
        <dbReference type="ARBA" id="ARBA00022741"/>
    </source>
</evidence>
<comment type="function">
    <text evidence="12">Catalyzes the phosphorylation of D-fructose 6-phosphate to fructose 1,6-bisphosphate by ATP, the first committing step of glycolysis.</text>
</comment>
<dbReference type="OrthoDB" id="9802503at2"/>
<dbReference type="SUPFAM" id="SSF53784">
    <property type="entry name" value="Phosphofructokinase"/>
    <property type="match status" value="1"/>
</dbReference>
<dbReference type="NCBIfam" id="NF005301">
    <property type="entry name" value="PRK06830.1"/>
    <property type="match status" value="1"/>
</dbReference>
<dbReference type="GO" id="GO:0006002">
    <property type="term" value="P:fructose 6-phosphate metabolic process"/>
    <property type="evidence" value="ECO:0007669"/>
    <property type="project" value="InterPro"/>
</dbReference>
<evidence type="ECO:0000256" key="1">
    <source>
        <dbReference type="ARBA" id="ARBA00001946"/>
    </source>
</evidence>
<dbReference type="InterPro" id="IPR035966">
    <property type="entry name" value="PKF_sf"/>
</dbReference>
<dbReference type="EC" id="2.7.1.11" evidence="12"/>
<keyword evidence="6 12" id="KW-0418">Kinase</keyword>
<evidence type="ECO:0000256" key="6">
    <source>
        <dbReference type="ARBA" id="ARBA00022777"/>
    </source>
</evidence>
<feature type="active site" description="Proton acceptor" evidence="12">
    <location>
        <position position="208"/>
    </location>
</feature>
<evidence type="ECO:0000313" key="15">
    <source>
        <dbReference type="Proteomes" id="UP000324209"/>
    </source>
</evidence>
<keyword evidence="7 12" id="KW-0067">ATP-binding</keyword>
<dbReference type="GO" id="GO:0005737">
    <property type="term" value="C:cytoplasm"/>
    <property type="evidence" value="ECO:0007669"/>
    <property type="project" value="UniProtKB-SubCell"/>
</dbReference>
<keyword evidence="5 12" id="KW-0547">Nucleotide-binding</keyword>
<reference evidence="14 15" key="1">
    <citation type="submission" date="2019-02" db="EMBL/GenBank/DDBJ databases">
        <title>Complete Genome Sequence and Methylome Analysis of free living Spirochaetas.</title>
        <authorList>
            <person name="Fomenkov A."/>
            <person name="Dubinina G."/>
            <person name="Leshcheva N."/>
            <person name="Mikheeva N."/>
            <person name="Grabovich M."/>
            <person name="Vincze T."/>
            <person name="Roberts R.J."/>
        </authorList>
    </citation>
    <scope>NUCLEOTIDE SEQUENCE [LARGE SCALE GENOMIC DNA]</scope>
    <source>
        <strain evidence="14 15">K2</strain>
    </source>
</reference>
<dbReference type="PIRSF" id="PIRSF000534">
    <property type="entry name" value="PPi_PFK_TP0108"/>
    <property type="match status" value="1"/>
</dbReference>
<dbReference type="FunFam" id="3.40.50.450:FF:000002">
    <property type="entry name" value="ATP-dependent 6-phosphofructokinase"/>
    <property type="match status" value="1"/>
</dbReference>
<feature type="binding site" evidence="12">
    <location>
        <begin position="177"/>
        <end position="180"/>
    </location>
    <ligand>
        <name>ATP</name>
        <dbReference type="ChEBI" id="CHEBI:30616"/>
    </ligand>
</feature>
<comment type="catalytic activity">
    <reaction evidence="10 12">
        <text>beta-D-fructose 6-phosphate + ATP = beta-D-fructose 1,6-bisphosphate + ADP + H(+)</text>
        <dbReference type="Rhea" id="RHEA:16109"/>
        <dbReference type="ChEBI" id="CHEBI:15378"/>
        <dbReference type="ChEBI" id="CHEBI:30616"/>
        <dbReference type="ChEBI" id="CHEBI:32966"/>
        <dbReference type="ChEBI" id="CHEBI:57634"/>
        <dbReference type="ChEBI" id="CHEBI:456216"/>
        <dbReference type="EC" id="2.7.1.11"/>
    </reaction>
</comment>
<feature type="binding site" evidence="12">
    <location>
        <position position="86"/>
    </location>
    <ligand>
        <name>ATP</name>
        <dbReference type="ChEBI" id="CHEBI:30616"/>
    </ligand>
</feature>
<protein>
    <recommendedName>
        <fullName evidence="12">ATP-dependent 6-phosphofructokinase</fullName>
        <shortName evidence="12">ATP-PFK</shortName>
        <shortName evidence="12">Phosphofructokinase</shortName>
        <ecNumber evidence="12">2.7.1.11</ecNumber>
    </recommendedName>
    <alternativeName>
        <fullName evidence="12">Phosphohexokinase</fullName>
    </alternativeName>
</protein>
<keyword evidence="3 12" id="KW-0808">Transferase</keyword>
<dbReference type="InterPro" id="IPR000023">
    <property type="entry name" value="Phosphofructokinase_dom"/>
</dbReference>
<dbReference type="InterPro" id="IPR012004">
    <property type="entry name" value="PyroP-dep_PFK_TP0108"/>
</dbReference>
<evidence type="ECO:0000256" key="8">
    <source>
        <dbReference type="ARBA" id="ARBA00022842"/>
    </source>
</evidence>
<dbReference type="GO" id="GO:0003872">
    <property type="term" value="F:6-phosphofructokinase activity"/>
    <property type="evidence" value="ECO:0007669"/>
    <property type="project" value="UniProtKB-UniRule"/>
</dbReference>
<evidence type="ECO:0000256" key="10">
    <source>
        <dbReference type="ARBA" id="ARBA00048070"/>
    </source>
</evidence>
<comment type="similarity">
    <text evidence="12">Belongs to the phosphofructokinase type A (PFKA) family. PPi-dependent PFK group II subfamily. Atypical ATP-dependent clade 'X' sub-subfamily.</text>
</comment>
<dbReference type="GO" id="GO:0046872">
    <property type="term" value="F:metal ion binding"/>
    <property type="evidence" value="ECO:0007669"/>
    <property type="project" value="UniProtKB-KW"/>
</dbReference>
<proteinExistence type="inferred from homology"/>
<keyword evidence="15" id="KW-1185">Reference proteome</keyword>
<feature type="binding site" evidence="12">
    <location>
        <begin position="206"/>
        <end position="208"/>
    </location>
    <ligand>
        <name>substrate</name>
    </ligand>
</feature>
<evidence type="ECO:0000256" key="3">
    <source>
        <dbReference type="ARBA" id="ARBA00022679"/>
    </source>
</evidence>
<evidence type="ECO:0000256" key="7">
    <source>
        <dbReference type="ARBA" id="ARBA00022840"/>
    </source>
</evidence>
<comment type="pathway">
    <text evidence="12">Carbohydrate degradation; glycolysis; D-glyceraldehyde 3-phosphate and glycerone phosphate from D-glucose: step 3/4.</text>
</comment>
<dbReference type="PRINTS" id="PR00476">
    <property type="entry name" value="PHFRCTKINASE"/>
</dbReference>
<dbReference type="GO" id="GO:0005524">
    <property type="term" value="F:ATP binding"/>
    <property type="evidence" value="ECO:0007669"/>
    <property type="project" value="UniProtKB-KW"/>
</dbReference>
<dbReference type="Proteomes" id="UP000324209">
    <property type="component" value="Chromosome"/>
</dbReference>
<accession>A0A5C1QMN0</accession>
<feature type="binding site" evidence="12">
    <location>
        <position position="307"/>
    </location>
    <ligand>
        <name>substrate</name>
    </ligand>
</feature>
<dbReference type="HAMAP" id="MF_01981">
    <property type="entry name" value="Phosphofructokinase_II_X"/>
    <property type="match status" value="1"/>
</dbReference>
<keyword evidence="4 12" id="KW-0479">Metal-binding</keyword>
<dbReference type="InterPro" id="IPR050929">
    <property type="entry name" value="PFKA"/>
</dbReference>
<feature type="binding site" evidence="12">
    <location>
        <begin position="251"/>
        <end position="253"/>
    </location>
    <ligand>
        <name>substrate</name>
    </ligand>
</feature>
<dbReference type="EMBL" id="CP036150">
    <property type="protein sequence ID" value="QEN07412.1"/>
    <property type="molecule type" value="Genomic_DNA"/>
</dbReference>
<dbReference type="GO" id="GO:0047334">
    <property type="term" value="F:diphosphate-fructose-6-phosphate 1-phosphotransferase activity"/>
    <property type="evidence" value="ECO:0007669"/>
    <property type="project" value="UniProtKB-EC"/>
</dbReference>
<comment type="subunit">
    <text evidence="12">Homodimer.</text>
</comment>
<keyword evidence="8 12" id="KW-0460">Magnesium</keyword>
<gene>
    <name evidence="12" type="primary">pfkA</name>
    <name evidence="14" type="ORF">EXM22_05185</name>
</gene>
<organism evidence="14 15">
    <name type="scientific">Oceanispirochaeta crateris</name>
    <dbReference type="NCBI Taxonomy" id="2518645"/>
    <lineage>
        <taxon>Bacteria</taxon>
        <taxon>Pseudomonadati</taxon>
        <taxon>Spirochaetota</taxon>
        <taxon>Spirochaetia</taxon>
        <taxon>Spirochaetales</taxon>
        <taxon>Spirochaetaceae</taxon>
        <taxon>Oceanispirochaeta</taxon>
    </lineage>
</organism>
<keyword evidence="9 12" id="KW-0324">Glycolysis</keyword>
<dbReference type="KEGG" id="ock:EXM22_05185"/>
<evidence type="ECO:0000259" key="13">
    <source>
        <dbReference type="Pfam" id="PF00365"/>
    </source>
</evidence>
<feature type="binding site" evidence="12">
    <location>
        <position position="178"/>
    </location>
    <ligand>
        <name>Mg(2+)</name>
        <dbReference type="ChEBI" id="CHEBI:18420"/>
        <note>catalytic</note>
    </ligand>
</feature>
<dbReference type="Pfam" id="PF00365">
    <property type="entry name" value="PFK"/>
    <property type="match status" value="1"/>
</dbReference>
<name>A0A5C1QMN0_9SPIO</name>
<keyword evidence="12" id="KW-0963">Cytoplasm</keyword>
<evidence type="ECO:0000256" key="2">
    <source>
        <dbReference type="ARBA" id="ARBA00003138"/>
    </source>
</evidence>
<sequence length="445" mass="49084">MSNEFDFRIKKIGDCKIPSPMPFSNIQGDRIANFVRDDQYVLHSVIKGDNQDKKNVYEYALEMAGPREKVFFNPGHIHAGIVTCGGLCPGLNGVIRAIVRTLWQRYNVRRISGVQYGYVGFMPESNLPVKTLDPDIVDDIHNMGGSILGSARGGSDVIKIVDALEQLNMNMLFTIGGDGTQRCALEVTEEIERRNLKITVVGVPKTIDNDISFIDKSFGFDTAVSKAEAAVHAAHVEAKSAIDGMGLVKVMGREAGFIAAHTTLATSDVNFCLIPEVPFRLDGERGLLKQLERRLDRRKHAVILVAEGAGQELLKETGEKDPSGNKKLADIGLFLKDSIISHFKSIGREANLKYIDPSYMIRASKANPNDSLYCARLGANAVHAAMTGRTAMLISEWNNCFVHVPIQMAVSKKNRVDPESPLWRDVLEATQQPITMMDTADKKNK</sequence>
<dbReference type="UniPathway" id="UPA00109">
    <property type="reaction ID" value="UER00182"/>
</dbReference>
<feature type="binding site" evidence="12">
    <location>
        <begin position="152"/>
        <end position="153"/>
    </location>
    <ligand>
        <name>ATP</name>
        <dbReference type="ChEBI" id="CHEBI:30616"/>
    </ligand>
</feature>
<dbReference type="AlphaFoldDB" id="A0A5C1QMN0"/>
<comment type="catalytic activity">
    <reaction evidence="11">
        <text>beta-D-fructose 6-phosphate + diphosphate = beta-D-fructose 1,6-bisphosphate + phosphate + H(+)</text>
        <dbReference type="Rhea" id="RHEA:13613"/>
        <dbReference type="ChEBI" id="CHEBI:15378"/>
        <dbReference type="ChEBI" id="CHEBI:32966"/>
        <dbReference type="ChEBI" id="CHEBI:33019"/>
        <dbReference type="ChEBI" id="CHEBI:43474"/>
        <dbReference type="ChEBI" id="CHEBI:57634"/>
        <dbReference type="EC" id="2.7.1.90"/>
    </reaction>
</comment>
<feature type="domain" description="Phosphofructokinase" evidence="13">
    <location>
        <begin position="79"/>
        <end position="384"/>
    </location>
</feature>
<dbReference type="Gene3D" id="3.40.50.450">
    <property type="match status" value="1"/>
</dbReference>
<feature type="binding site" evidence="12">
    <location>
        <begin position="359"/>
        <end position="362"/>
    </location>
    <ligand>
        <name>substrate</name>
    </ligand>
</feature>
<evidence type="ECO:0000256" key="4">
    <source>
        <dbReference type="ARBA" id="ARBA00022723"/>
    </source>
</evidence>
<evidence type="ECO:0000256" key="9">
    <source>
        <dbReference type="ARBA" id="ARBA00023152"/>
    </source>
</evidence>
<dbReference type="PANTHER" id="PTHR45770">
    <property type="entry name" value="ATP-DEPENDENT 6-PHOSPHOFRUCTOKINASE 1"/>
    <property type="match status" value="1"/>
</dbReference>
<comment type="function">
    <text evidence="2">Catalyzes the phosphorylation of D-fructose 6-phosphate, the first committing step of glycolysis. Uses inorganic phosphate (PPi) as phosphoryl donor instead of ATP like common ATP-dependent phosphofructokinases (ATP-PFKs), which renders the reaction reversible, and can thus function both in glycolysis and gluconeogenesis. Consistently, PPi-PFK can replace the enzymes of both the forward (ATP-PFK) and reverse (fructose-bisphosphatase (FBPase)) reactions.</text>
</comment>
<evidence type="ECO:0000256" key="11">
    <source>
        <dbReference type="ARBA" id="ARBA00048072"/>
    </source>
</evidence>
<dbReference type="InterPro" id="IPR022953">
    <property type="entry name" value="ATP_PFK"/>
</dbReference>
<dbReference type="RefSeq" id="WP_149485492.1">
    <property type="nucleotide sequence ID" value="NZ_CP036150.1"/>
</dbReference>